<protein>
    <submittedName>
        <fullName evidence="2">Uncharacterized protein</fullName>
    </submittedName>
</protein>
<dbReference type="EMBL" id="KV424024">
    <property type="protein sequence ID" value="KZT53976.1"/>
    <property type="molecule type" value="Genomic_DNA"/>
</dbReference>
<evidence type="ECO:0000256" key="1">
    <source>
        <dbReference type="SAM" id="MobiDB-lite"/>
    </source>
</evidence>
<name>A0A165E2L1_9BASI</name>
<evidence type="ECO:0000313" key="2">
    <source>
        <dbReference type="EMBL" id="KZT53976.1"/>
    </source>
</evidence>
<dbReference type="STRING" id="1353952.A0A165E2L1"/>
<feature type="region of interest" description="Disordered" evidence="1">
    <location>
        <begin position="358"/>
        <end position="377"/>
    </location>
</feature>
<feature type="compositionally biased region" description="Pro residues" evidence="1">
    <location>
        <begin position="266"/>
        <end position="283"/>
    </location>
</feature>
<dbReference type="InterPro" id="IPR013083">
    <property type="entry name" value="Znf_RING/FYVE/PHD"/>
</dbReference>
<feature type="compositionally biased region" description="Low complexity" evidence="1">
    <location>
        <begin position="167"/>
        <end position="187"/>
    </location>
</feature>
<dbReference type="Gene3D" id="3.30.40.10">
    <property type="entry name" value="Zinc/RING finger domain, C3HC4 (zinc finger)"/>
    <property type="match status" value="1"/>
</dbReference>
<feature type="compositionally biased region" description="Low complexity" evidence="1">
    <location>
        <begin position="284"/>
        <end position="308"/>
    </location>
</feature>
<proteinExistence type="predicted"/>
<dbReference type="Proteomes" id="UP000076842">
    <property type="component" value="Unassembled WGS sequence"/>
</dbReference>
<feature type="compositionally biased region" description="Low complexity" evidence="1">
    <location>
        <begin position="234"/>
        <end position="265"/>
    </location>
</feature>
<feature type="region of interest" description="Disordered" evidence="1">
    <location>
        <begin position="81"/>
        <end position="318"/>
    </location>
</feature>
<evidence type="ECO:0000313" key="3">
    <source>
        <dbReference type="Proteomes" id="UP000076842"/>
    </source>
</evidence>
<feature type="region of interest" description="Disordered" evidence="1">
    <location>
        <begin position="1"/>
        <end position="68"/>
    </location>
</feature>
<dbReference type="SUPFAM" id="SSF57903">
    <property type="entry name" value="FYVE/PHD zinc finger"/>
    <property type="match status" value="1"/>
</dbReference>
<accession>A0A165E2L1</accession>
<dbReference type="InParanoid" id="A0A165E2L1"/>
<reference evidence="2 3" key="1">
    <citation type="journal article" date="2016" name="Mol. Biol. Evol.">
        <title>Comparative Genomics of Early-Diverging Mushroom-Forming Fungi Provides Insights into the Origins of Lignocellulose Decay Capabilities.</title>
        <authorList>
            <person name="Nagy L.G."/>
            <person name="Riley R."/>
            <person name="Tritt A."/>
            <person name="Adam C."/>
            <person name="Daum C."/>
            <person name="Floudas D."/>
            <person name="Sun H."/>
            <person name="Yadav J.S."/>
            <person name="Pangilinan J."/>
            <person name="Larsson K.H."/>
            <person name="Matsuura K."/>
            <person name="Barry K."/>
            <person name="Labutti K."/>
            <person name="Kuo R."/>
            <person name="Ohm R.A."/>
            <person name="Bhattacharya S.S."/>
            <person name="Shirouzu T."/>
            <person name="Yoshinaga Y."/>
            <person name="Martin F.M."/>
            <person name="Grigoriev I.V."/>
            <person name="Hibbett D.S."/>
        </authorList>
    </citation>
    <scope>NUCLEOTIDE SEQUENCE [LARGE SCALE GENOMIC DNA]</scope>
    <source>
        <strain evidence="2 3">HHB12733</strain>
    </source>
</reference>
<feature type="non-terminal residue" evidence="2">
    <location>
        <position position="479"/>
    </location>
</feature>
<dbReference type="InterPro" id="IPR011011">
    <property type="entry name" value="Znf_FYVE_PHD"/>
</dbReference>
<sequence length="479" mass="50922">MESLPVAYRPYQSKRHSRSHSSRSTSPLSQASHNADSHPLSPPIGTDRPFSPVFLDDDDEKRPPLPVPLIVENGVGIAFAAMPLPPPIDEKGKRTELAPPAPAPTASEGSPPLAPTPAQAPSNPDRPPTARPSSTFRHVPLRAKPSHVPSPLRPGPPPVTRSFQLVSSPPLSAGAPASAGRAEPGRATSQPHVQQLLRPQPQPGAPSAPAPPTPAKDLPTHAHAHPLPITVGRSPSGSVLLSPPSSSAPTPSNMHSRPPSRALSPSPSPAPSQAPPISSPSPGPSSGSTGAISASFQSQQSQPAQHRQTPYRAGFQPKPLYRLRTDEFLEVRNRLSDERKGEDRRLERRLEKLIQLHFAPKNDPAQPQPHPPALPRSTSLLNELKGAAAAEAAEIRAAEQRIAPWEPDGSVSACRLCSYVPPCPSQLYSALTTASLLPSFLFLLARGCRRTPFNALTVRKHHCRLCGQIVCAQPPAPKS</sequence>
<feature type="compositionally biased region" description="Pro residues" evidence="1">
    <location>
        <begin position="200"/>
        <end position="214"/>
    </location>
</feature>
<dbReference type="OrthoDB" id="166134at2759"/>
<feature type="compositionally biased region" description="Basic residues" evidence="1">
    <location>
        <begin position="12"/>
        <end position="21"/>
    </location>
</feature>
<gene>
    <name evidence="2" type="ORF">CALCODRAFT_474016</name>
</gene>
<keyword evidence="3" id="KW-1185">Reference proteome</keyword>
<organism evidence="2 3">
    <name type="scientific">Calocera cornea HHB12733</name>
    <dbReference type="NCBI Taxonomy" id="1353952"/>
    <lineage>
        <taxon>Eukaryota</taxon>
        <taxon>Fungi</taxon>
        <taxon>Dikarya</taxon>
        <taxon>Basidiomycota</taxon>
        <taxon>Agaricomycotina</taxon>
        <taxon>Dacrymycetes</taxon>
        <taxon>Dacrymycetales</taxon>
        <taxon>Dacrymycetaceae</taxon>
        <taxon>Calocera</taxon>
    </lineage>
</organism>
<dbReference type="AlphaFoldDB" id="A0A165E2L1"/>